<accession>A0AA40CGG6</accession>
<gene>
    <name evidence="2" type="ORF">B0T17DRAFT_504079</name>
</gene>
<organism evidence="2 3">
    <name type="scientific">Bombardia bombarda</name>
    <dbReference type="NCBI Taxonomy" id="252184"/>
    <lineage>
        <taxon>Eukaryota</taxon>
        <taxon>Fungi</taxon>
        <taxon>Dikarya</taxon>
        <taxon>Ascomycota</taxon>
        <taxon>Pezizomycotina</taxon>
        <taxon>Sordariomycetes</taxon>
        <taxon>Sordariomycetidae</taxon>
        <taxon>Sordariales</taxon>
        <taxon>Lasiosphaeriaceae</taxon>
        <taxon>Bombardia</taxon>
    </lineage>
</organism>
<evidence type="ECO:0000313" key="2">
    <source>
        <dbReference type="EMBL" id="KAK0636653.1"/>
    </source>
</evidence>
<feature type="compositionally biased region" description="Polar residues" evidence="1">
    <location>
        <begin position="466"/>
        <end position="483"/>
    </location>
</feature>
<feature type="compositionally biased region" description="Basic residues" evidence="1">
    <location>
        <begin position="1"/>
        <end position="15"/>
    </location>
</feature>
<evidence type="ECO:0000313" key="3">
    <source>
        <dbReference type="Proteomes" id="UP001174934"/>
    </source>
</evidence>
<feature type="region of interest" description="Disordered" evidence="1">
    <location>
        <begin position="1"/>
        <end position="206"/>
    </location>
</feature>
<feature type="compositionally biased region" description="Low complexity" evidence="1">
    <location>
        <begin position="494"/>
        <end position="505"/>
    </location>
</feature>
<feature type="compositionally biased region" description="Polar residues" evidence="1">
    <location>
        <begin position="681"/>
        <end position="692"/>
    </location>
</feature>
<feature type="compositionally biased region" description="Basic and acidic residues" evidence="1">
    <location>
        <begin position="148"/>
        <end position="157"/>
    </location>
</feature>
<feature type="compositionally biased region" description="Basic and acidic residues" evidence="1">
    <location>
        <begin position="310"/>
        <end position="349"/>
    </location>
</feature>
<evidence type="ECO:0000256" key="1">
    <source>
        <dbReference type="SAM" id="MobiDB-lite"/>
    </source>
</evidence>
<feature type="region of interest" description="Disordered" evidence="1">
    <location>
        <begin position="310"/>
        <end position="525"/>
    </location>
</feature>
<keyword evidence="3" id="KW-1185">Reference proteome</keyword>
<dbReference type="AlphaFoldDB" id="A0AA40CGG6"/>
<feature type="region of interest" description="Disordered" evidence="1">
    <location>
        <begin position="678"/>
        <end position="784"/>
    </location>
</feature>
<comment type="caution">
    <text evidence="2">The sequence shown here is derived from an EMBL/GenBank/DDBJ whole genome shotgun (WGS) entry which is preliminary data.</text>
</comment>
<feature type="compositionally biased region" description="Basic residues" evidence="1">
    <location>
        <begin position="138"/>
        <end position="147"/>
    </location>
</feature>
<feature type="compositionally biased region" description="Acidic residues" evidence="1">
    <location>
        <begin position="398"/>
        <end position="407"/>
    </location>
</feature>
<feature type="compositionally biased region" description="Polar residues" evidence="1">
    <location>
        <begin position="506"/>
        <end position="515"/>
    </location>
</feature>
<feature type="region of interest" description="Disordered" evidence="1">
    <location>
        <begin position="622"/>
        <end position="660"/>
    </location>
</feature>
<proteinExistence type="predicted"/>
<dbReference type="Proteomes" id="UP001174934">
    <property type="component" value="Unassembled WGS sequence"/>
</dbReference>
<sequence length="806" mass="88999">MAPWPFRRKSRRKRPSTLPAVKPGETSSRGRAADTHLSLPPNPTRPAVPISAPSPETQQVKKQRSEPNKLQRRPRTYSFSPDRNDAIKVVRQTGAGAKRTRDDDGDNLGSGVGATNIDDDAFRRAPTLHNKRDGDHLPRKKSSKKRRRDDQQREAEIKAMSNFMPLRPATEDWTAGRPMKKDSKRVRNGIGFGFRGSSRNEWDNDNRSSDISLPLAESIHSSMSSDSEHISFKVSVFEALAPRPTLQYTVHARSGPGSHEAGDMPFRRSSQRQQRKLSMPIPEATLRAHKRIDNLADDLNASDLRELMERDNRRRERKQQRIQEKLQRDLARQAEKHIAADREARRQGRESPPNLERGVLGRESFGLGVDPASAVITSSRRRQPSDSPRAMSKRPVENEDITMEDDSQPNPLTAFHRTDSIPLGAQPIREPEEHLPPLTSPKSRSSFLRSKISRSKSPQESHSESLQKGSETSSSRGPLSWTSFFKWGNKNRHSSGGPSSFSNTSRDSMQTTTQLPTPPVNFAPRRSRVQSPEADVIPPTPLIPAASVNNNSNHGLGGTMTFVSAQVSTSDTPTSERRSIEAMRQTPSTFGHPDEPPLATPEPQTISLASIDSEASWLSGRISKKRKSSGILQPAPYSQMLQRTSESETEQTGENDTLNLFANEGSSIITDDDYLSRFARSKTNPPGLNRMSTGEEARPSSDEEEEAHWGSVKGQQPKVIHVAPSVERMKSREGLLKSFGDEGEANNDGAGDSPVSGAGDDGVQRATSINLGQGHARRISAGSARLLSITPRLSADGARRSMSPQL</sequence>
<feature type="region of interest" description="Disordered" evidence="1">
    <location>
        <begin position="253"/>
        <end position="285"/>
    </location>
</feature>
<name>A0AA40CGG6_9PEZI</name>
<protein>
    <submittedName>
        <fullName evidence="2">Uncharacterized protein</fullName>
    </submittedName>
</protein>
<reference evidence="2" key="1">
    <citation type="submission" date="2023-06" db="EMBL/GenBank/DDBJ databases">
        <title>Genome-scale phylogeny and comparative genomics of the fungal order Sordariales.</title>
        <authorList>
            <consortium name="Lawrence Berkeley National Laboratory"/>
            <person name="Hensen N."/>
            <person name="Bonometti L."/>
            <person name="Westerberg I."/>
            <person name="Brannstrom I.O."/>
            <person name="Guillou S."/>
            <person name="Cros-Aarteil S."/>
            <person name="Calhoun S."/>
            <person name="Haridas S."/>
            <person name="Kuo A."/>
            <person name="Mondo S."/>
            <person name="Pangilinan J."/>
            <person name="Riley R."/>
            <person name="LaButti K."/>
            <person name="Andreopoulos B."/>
            <person name="Lipzen A."/>
            <person name="Chen C."/>
            <person name="Yanf M."/>
            <person name="Daum C."/>
            <person name="Ng V."/>
            <person name="Clum A."/>
            <person name="Steindorff A."/>
            <person name="Ohm R."/>
            <person name="Martin F."/>
            <person name="Silar P."/>
            <person name="Natvig D."/>
            <person name="Lalanne C."/>
            <person name="Gautier V."/>
            <person name="Ament-velasquez S.L."/>
            <person name="Kruys A."/>
            <person name="Hutchinson M.I."/>
            <person name="Powell A.J."/>
            <person name="Barry K."/>
            <person name="Miller A.N."/>
            <person name="Grigoriev I.V."/>
            <person name="Debuchy R."/>
            <person name="Gladieux P."/>
            <person name="Thoren M.H."/>
            <person name="Johannesson H."/>
        </authorList>
    </citation>
    <scope>NUCLEOTIDE SEQUENCE</scope>
    <source>
        <strain evidence="2">SMH3391-2</strain>
    </source>
</reference>
<dbReference type="EMBL" id="JAULSR010000001">
    <property type="protein sequence ID" value="KAK0636653.1"/>
    <property type="molecule type" value="Genomic_DNA"/>
</dbReference>